<keyword evidence="4" id="KW-1185">Reference proteome</keyword>
<dbReference type="InterPro" id="IPR008928">
    <property type="entry name" value="6-hairpin_glycosidase_sf"/>
</dbReference>
<feature type="domain" description="Glycogen debranching enzyme C-terminal" evidence="1">
    <location>
        <begin position="305"/>
        <end position="675"/>
    </location>
</feature>
<dbReference type="Pfam" id="PF12439">
    <property type="entry name" value="GDE_N"/>
    <property type="match status" value="1"/>
</dbReference>
<accession>A0A8J7DWX3</accession>
<dbReference type="Gene3D" id="1.50.10.10">
    <property type="match status" value="1"/>
</dbReference>
<dbReference type="GO" id="GO:0004135">
    <property type="term" value="F:amylo-alpha-1,6-glucosidase activity"/>
    <property type="evidence" value="ECO:0007669"/>
    <property type="project" value="InterPro"/>
</dbReference>
<dbReference type="InterPro" id="IPR032790">
    <property type="entry name" value="GDE_C"/>
</dbReference>
<dbReference type="InterPro" id="IPR010401">
    <property type="entry name" value="AGL/Gdb1"/>
</dbReference>
<dbReference type="EMBL" id="JADEWZ010000017">
    <property type="protein sequence ID" value="MBE9116767.1"/>
    <property type="molecule type" value="Genomic_DNA"/>
</dbReference>
<comment type="caution">
    <text evidence="3">The sequence shown here is derived from an EMBL/GenBank/DDBJ whole genome shotgun (WGS) entry which is preliminary data.</text>
</comment>
<gene>
    <name evidence="3" type="ORF">IQ249_12740</name>
</gene>
<dbReference type="RefSeq" id="WP_194029915.1">
    <property type="nucleotide sequence ID" value="NZ_JADEWZ010000017.1"/>
</dbReference>
<dbReference type="PANTHER" id="PTHR10569:SF2">
    <property type="entry name" value="GLYCOGEN DEBRANCHING ENZYME"/>
    <property type="match status" value="1"/>
</dbReference>
<dbReference type="SUPFAM" id="SSF48208">
    <property type="entry name" value="Six-hairpin glycosidases"/>
    <property type="match status" value="1"/>
</dbReference>
<proteinExistence type="predicted"/>
<dbReference type="Proteomes" id="UP000654482">
    <property type="component" value="Unassembled WGS sequence"/>
</dbReference>
<feature type="domain" description="Glycogen debranching enzyme bacterial and archaeal type N-terminal" evidence="2">
    <location>
        <begin position="19"/>
        <end position="253"/>
    </location>
</feature>
<dbReference type="PANTHER" id="PTHR10569">
    <property type="entry name" value="GLYCOGEN DEBRANCHING ENZYME"/>
    <property type="match status" value="1"/>
</dbReference>
<dbReference type="GO" id="GO:0005980">
    <property type="term" value="P:glycogen catabolic process"/>
    <property type="evidence" value="ECO:0007669"/>
    <property type="project" value="InterPro"/>
</dbReference>
<reference evidence="3" key="1">
    <citation type="submission" date="2020-10" db="EMBL/GenBank/DDBJ databases">
        <authorList>
            <person name="Castelo-Branco R."/>
            <person name="Eusebio N."/>
            <person name="Adriana R."/>
            <person name="Vieira A."/>
            <person name="Brugerolle De Fraissinette N."/>
            <person name="Rezende De Castro R."/>
            <person name="Schneider M.P."/>
            <person name="Vasconcelos V."/>
            <person name="Leao P.N."/>
        </authorList>
    </citation>
    <scope>NUCLEOTIDE SEQUENCE</scope>
    <source>
        <strain evidence="3">LEGE 07157</strain>
    </source>
</reference>
<dbReference type="NCBIfam" id="TIGR01561">
    <property type="entry name" value="gde_arch"/>
    <property type="match status" value="1"/>
</dbReference>
<evidence type="ECO:0000313" key="4">
    <source>
        <dbReference type="Proteomes" id="UP000654482"/>
    </source>
</evidence>
<organism evidence="3 4">
    <name type="scientific">Lusitaniella coriacea LEGE 07157</name>
    <dbReference type="NCBI Taxonomy" id="945747"/>
    <lineage>
        <taxon>Bacteria</taxon>
        <taxon>Bacillati</taxon>
        <taxon>Cyanobacteriota</taxon>
        <taxon>Cyanophyceae</taxon>
        <taxon>Spirulinales</taxon>
        <taxon>Lusitaniellaceae</taxon>
        <taxon>Lusitaniella</taxon>
    </lineage>
</organism>
<dbReference type="Pfam" id="PF06202">
    <property type="entry name" value="GDE_C"/>
    <property type="match status" value="1"/>
</dbReference>
<evidence type="ECO:0000313" key="3">
    <source>
        <dbReference type="EMBL" id="MBE9116767.1"/>
    </source>
</evidence>
<dbReference type="InterPro" id="IPR012341">
    <property type="entry name" value="6hp_glycosidase-like_sf"/>
</dbReference>
<name>A0A8J7DWX3_9CYAN</name>
<protein>
    <submittedName>
        <fullName evidence="3">Glycogen debranching enzyme family protein</fullName>
    </submittedName>
</protein>
<evidence type="ECO:0000259" key="1">
    <source>
        <dbReference type="Pfam" id="PF06202"/>
    </source>
</evidence>
<dbReference type="InterPro" id="IPR006451">
    <property type="entry name" value="Glycogen_debranch_arc"/>
</dbReference>
<evidence type="ECO:0000259" key="2">
    <source>
        <dbReference type="Pfam" id="PF12439"/>
    </source>
</evidence>
<dbReference type="AlphaFoldDB" id="A0A8J7DWX3"/>
<sequence>MTIHLGRDICGNLEQAESREWLVANGIGGFASGTISGLLTRRYHGLLIAALKPPLGRTLLLNQLDEMVEYNSQFYPLYTNRWADGAVAPRGFQDIESFHLEDAIPRWTFACGDALLDKRVWMQQGENTTYVRYTVRRASSPLVLSLKVLVNYRDYHGETQEANWQTAVNGLKQGICIRAFPDAVPFYIFADVERDRTSQKQRLGIEEPRWMLANNWYRGFDLAQERYRGLRDREDRLYIANLELMLKPGDSLTIVASTESNPNLTGKVALQERQTYEESLIQRWHERVNLPAKIAPQWIEQLVLAADRFIVNRTLPDEPNGKTIIAGYPWFGDWGRDTMISLPGLTLATGRPEIARTILRTFSYYLDRGMLPNLFPEAGDTPMYNTVDATLWYFEAIRAYHAATADKSLLEELFPKLAEIIDWHCRGTRHNICWDSRDGLLYAGEEGVQLTWMDAKVGNWVVTPRIGKPVEVNALWYNALLIMADFARKLGKSDRAYIQLAEQTRQGFQRFWQAKAGYCYDVLDSPTGDDAALRPNQIFAVSLPTRRTPNFPPLLTPTKQRRMVARIARSLLTSYGLRSLSPNDPNYQGTYGGNPVERDRAYHQGTVWGWLLGHFVQAHQHAYNDRAMAKEFLEPMKLHLNAACVGNLSEIFDGNSPMTPRGAIAQAWTVAEVLRVWLLLNED</sequence>
<dbReference type="FunFam" id="1.50.10.10:FF:000073">
    <property type="entry name" value="Glycogen debranching enzyme, hypothetical (TreX-like)"/>
    <property type="match status" value="1"/>
</dbReference>
<dbReference type="GO" id="GO:0004134">
    <property type="term" value="F:4-alpha-glucanotransferase activity"/>
    <property type="evidence" value="ECO:0007669"/>
    <property type="project" value="InterPro"/>
</dbReference>
<dbReference type="InterPro" id="IPR024742">
    <property type="entry name" value="Glycogen_debranch_N"/>
</dbReference>